<keyword evidence="3" id="KW-0132">Cell division</keyword>
<evidence type="ECO:0000256" key="11">
    <source>
        <dbReference type="ARBA" id="ARBA00035845"/>
    </source>
</evidence>
<evidence type="ECO:0000256" key="16">
    <source>
        <dbReference type="ARBA" id="ARBA00042389"/>
    </source>
</evidence>
<dbReference type="EC" id="2.3.2.23" evidence="2"/>
<dbReference type="PANTHER" id="PTHR24067">
    <property type="entry name" value="UBIQUITIN-CONJUGATING ENZYME E2"/>
    <property type="match status" value="1"/>
</dbReference>
<evidence type="ECO:0000256" key="19">
    <source>
        <dbReference type="PROSITE-ProRule" id="PRU10133"/>
    </source>
</evidence>
<comment type="similarity">
    <text evidence="20">Belongs to the ubiquitin-conjugating enzyme family.</text>
</comment>
<evidence type="ECO:0000256" key="9">
    <source>
        <dbReference type="ARBA" id="ARBA00022843"/>
    </source>
</evidence>
<dbReference type="GO" id="GO:0061631">
    <property type="term" value="F:ubiquitin conjugating enzyme activity"/>
    <property type="evidence" value="ECO:0007669"/>
    <property type="project" value="UniProtKB-EC"/>
</dbReference>
<dbReference type="InterPro" id="IPR000608">
    <property type="entry name" value="UBC"/>
</dbReference>
<dbReference type="InterPro" id="IPR023313">
    <property type="entry name" value="UBQ-conjugating_AS"/>
</dbReference>
<evidence type="ECO:0000256" key="14">
    <source>
        <dbReference type="ARBA" id="ARBA00041791"/>
    </source>
</evidence>
<evidence type="ECO:0000256" key="21">
    <source>
        <dbReference type="SAM" id="MobiDB-lite"/>
    </source>
</evidence>
<dbReference type="PROSITE" id="PS50127">
    <property type="entry name" value="UBC_2"/>
    <property type="match status" value="1"/>
</dbReference>
<feature type="domain" description="UBC core" evidence="22">
    <location>
        <begin position="85"/>
        <end position="234"/>
    </location>
</feature>
<comment type="catalytic activity">
    <reaction evidence="1">
        <text>S-ubiquitinyl-[E1 ubiquitin-activating enzyme]-L-cysteine + [E2 ubiquitin-conjugating enzyme]-L-cysteine = [E1 ubiquitin-activating enzyme]-L-cysteine + S-ubiquitinyl-[E2 ubiquitin-conjugating enzyme]-L-cysteine.</text>
        <dbReference type="EC" id="2.3.2.23"/>
    </reaction>
</comment>
<dbReference type="InterPro" id="IPR050113">
    <property type="entry name" value="Ub_conjugating_enzyme"/>
</dbReference>
<comment type="caution">
    <text evidence="23">The sequence shown here is derived from an EMBL/GenBank/DDBJ whole genome shotgun (WGS) entry which is preliminary data.</text>
</comment>
<keyword evidence="10" id="KW-0131">Cell cycle</keyword>
<evidence type="ECO:0000313" key="23">
    <source>
        <dbReference type="EMBL" id="GFR25361.1"/>
    </source>
</evidence>
<dbReference type="SUPFAM" id="SSF54495">
    <property type="entry name" value="UBC-like"/>
    <property type="match status" value="1"/>
</dbReference>
<feature type="active site" description="Glycyl thioester intermediate" evidence="19">
    <location>
        <position position="169"/>
    </location>
</feature>
<evidence type="ECO:0000256" key="6">
    <source>
        <dbReference type="ARBA" id="ARBA00022776"/>
    </source>
</evidence>
<proteinExistence type="inferred from homology"/>
<evidence type="ECO:0000256" key="20">
    <source>
        <dbReference type="RuleBase" id="RU362109"/>
    </source>
</evidence>
<sequence>MLQSLIEEYQLFIETRLINPENHFLCWKKSSYDEVKIDLKVFFWLSRILNHKMASQNVDPRNPTTSVDTSKKSSDTNKQDAASHSVKKRLQQELMTLMMSGDKGISAFPSDENIFNWIGTINGAQGTVYEGLTYKLKLEFPNNYPYCAPHVRFTTPCFHPNVDDHGNICLDILKEKWTALYDVRTILISLQSLLSGPNIDSPLNLQAAQLWRDQASYRVVLHEKYEIDVRKMQKF</sequence>
<evidence type="ECO:0000256" key="15">
    <source>
        <dbReference type="ARBA" id="ARBA00042312"/>
    </source>
</evidence>
<evidence type="ECO:0000256" key="17">
    <source>
        <dbReference type="ARBA" id="ARBA00042725"/>
    </source>
</evidence>
<evidence type="ECO:0000256" key="2">
    <source>
        <dbReference type="ARBA" id="ARBA00012486"/>
    </source>
</evidence>
<dbReference type="Proteomes" id="UP000887116">
    <property type="component" value="Unassembled WGS sequence"/>
</dbReference>
<evidence type="ECO:0000256" key="7">
    <source>
        <dbReference type="ARBA" id="ARBA00022786"/>
    </source>
</evidence>
<dbReference type="InterPro" id="IPR016135">
    <property type="entry name" value="UBQ-conjugating_enzyme/RWD"/>
</dbReference>
<keyword evidence="5 20" id="KW-0547">Nucleotide-binding</keyword>
<dbReference type="GO" id="GO:0005524">
    <property type="term" value="F:ATP binding"/>
    <property type="evidence" value="ECO:0007669"/>
    <property type="project" value="UniProtKB-UniRule"/>
</dbReference>
<dbReference type="Pfam" id="PF00179">
    <property type="entry name" value="UQ_con"/>
    <property type="match status" value="1"/>
</dbReference>
<evidence type="ECO:0000256" key="8">
    <source>
        <dbReference type="ARBA" id="ARBA00022840"/>
    </source>
</evidence>
<dbReference type="PROSITE" id="PS00183">
    <property type="entry name" value="UBC_1"/>
    <property type="match status" value="1"/>
</dbReference>
<evidence type="ECO:0000313" key="24">
    <source>
        <dbReference type="Proteomes" id="UP000887116"/>
    </source>
</evidence>
<dbReference type="GO" id="GO:0051301">
    <property type="term" value="P:cell division"/>
    <property type="evidence" value="ECO:0007669"/>
    <property type="project" value="UniProtKB-KW"/>
</dbReference>
<keyword evidence="24" id="KW-1185">Reference proteome</keyword>
<evidence type="ECO:0000256" key="13">
    <source>
        <dbReference type="ARBA" id="ARBA00039887"/>
    </source>
</evidence>
<name>A0A8X6LWC7_TRICU</name>
<keyword evidence="9" id="KW-0832">Ubl conjugation</keyword>
<dbReference type="AlphaFoldDB" id="A0A8X6LWC7"/>
<keyword evidence="4" id="KW-0808">Transferase</keyword>
<feature type="region of interest" description="Disordered" evidence="21">
    <location>
        <begin position="56"/>
        <end position="86"/>
    </location>
</feature>
<dbReference type="OrthoDB" id="10253686at2759"/>
<dbReference type="EMBL" id="BMAO01028522">
    <property type="protein sequence ID" value="GFR25361.1"/>
    <property type="molecule type" value="Genomic_DNA"/>
</dbReference>
<evidence type="ECO:0000256" key="3">
    <source>
        <dbReference type="ARBA" id="ARBA00022618"/>
    </source>
</evidence>
<dbReference type="CDD" id="cd23791">
    <property type="entry name" value="UBCc_UBE2C"/>
    <property type="match status" value="1"/>
</dbReference>
<evidence type="ECO:0000256" key="5">
    <source>
        <dbReference type="ARBA" id="ARBA00022741"/>
    </source>
</evidence>
<accession>A0A8X6LWC7</accession>
<evidence type="ECO:0000256" key="10">
    <source>
        <dbReference type="ARBA" id="ARBA00023306"/>
    </source>
</evidence>
<evidence type="ECO:0000259" key="22">
    <source>
        <dbReference type="PROSITE" id="PS50127"/>
    </source>
</evidence>
<keyword evidence="7 20" id="KW-0833">Ubl conjugation pathway</keyword>
<evidence type="ECO:0000256" key="18">
    <source>
        <dbReference type="ARBA" id="ARBA00058373"/>
    </source>
</evidence>
<evidence type="ECO:0000256" key="4">
    <source>
        <dbReference type="ARBA" id="ARBA00022679"/>
    </source>
</evidence>
<protein>
    <recommendedName>
        <fullName evidence="13">Ubiquitin-conjugating enzyme E2 C</fullName>
        <ecNumber evidence="2">2.3.2.23</ecNumber>
        <ecNumber evidence="12">2.3.2.24</ecNumber>
    </recommendedName>
    <alternativeName>
        <fullName evidence="17">(E3-independent) E2 ubiquitin-conjugating enzyme C</fullName>
    </alternativeName>
    <alternativeName>
        <fullName evidence="14">E2 ubiquitin-conjugating enzyme C</fullName>
    </alternativeName>
    <alternativeName>
        <fullName evidence="16">Ubiquitin carrier protein C</fullName>
    </alternativeName>
    <alternativeName>
        <fullName evidence="15">Ubiquitin-protein ligase C</fullName>
    </alternativeName>
</protein>
<keyword evidence="6" id="KW-0498">Mitosis</keyword>
<comment type="function">
    <text evidence="18">Accepts ubiquitin from the E1 complex and catalyzes its covalent attachment to other proteins. In vitro catalyzes 'Lys-11'- and 'Lys-48'-linked polyubiquitination. Acts as an essential factor of the anaphase promoting complex/cyclosome (APC/C), a cell cycle-regulated ubiquitin ligase that controls progression through mitosis. Acts by initiating 'Lys-11'-linked polyubiquitin chains on APC/C substrates, leading to the degradation of APC/C substrates by the proteasome and promoting mitotic exit.</text>
</comment>
<evidence type="ECO:0000256" key="12">
    <source>
        <dbReference type="ARBA" id="ARBA00039076"/>
    </source>
</evidence>
<dbReference type="Gene3D" id="3.10.110.10">
    <property type="entry name" value="Ubiquitin Conjugating Enzyme"/>
    <property type="match status" value="1"/>
</dbReference>
<dbReference type="FunFam" id="3.10.110.10:FF:000039">
    <property type="entry name" value="Ubiquitin-conjugating enzyme E2 C"/>
    <property type="match status" value="1"/>
</dbReference>
<reference evidence="23" key="1">
    <citation type="submission" date="2020-07" db="EMBL/GenBank/DDBJ databases">
        <title>Multicomponent nature underlies the extraordinary mechanical properties of spider dragline silk.</title>
        <authorList>
            <person name="Kono N."/>
            <person name="Nakamura H."/>
            <person name="Mori M."/>
            <person name="Yoshida Y."/>
            <person name="Ohtoshi R."/>
            <person name="Malay A.D."/>
            <person name="Moran D.A.P."/>
            <person name="Tomita M."/>
            <person name="Numata K."/>
            <person name="Arakawa K."/>
        </authorList>
    </citation>
    <scope>NUCLEOTIDE SEQUENCE</scope>
</reference>
<organism evidence="23 24">
    <name type="scientific">Trichonephila clavata</name>
    <name type="common">Joro spider</name>
    <name type="synonym">Nephila clavata</name>
    <dbReference type="NCBI Taxonomy" id="2740835"/>
    <lineage>
        <taxon>Eukaryota</taxon>
        <taxon>Metazoa</taxon>
        <taxon>Ecdysozoa</taxon>
        <taxon>Arthropoda</taxon>
        <taxon>Chelicerata</taxon>
        <taxon>Arachnida</taxon>
        <taxon>Araneae</taxon>
        <taxon>Araneomorphae</taxon>
        <taxon>Entelegynae</taxon>
        <taxon>Araneoidea</taxon>
        <taxon>Nephilidae</taxon>
        <taxon>Trichonephila</taxon>
    </lineage>
</organism>
<evidence type="ECO:0000256" key="1">
    <source>
        <dbReference type="ARBA" id="ARBA00000485"/>
    </source>
</evidence>
<gene>
    <name evidence="23" type="primary">ube2c</name>
    <name evidence="23" type="ORF">TNCT_463931</name>
</gene>
<comment type="catalytic activity">
    <reaction evidence="11">
        <text>S-ubiquitinyl-[E1 ubiquitin-activating enzyme]-L-cysteine + [acceptor protein]-L-lysine = [E1 ubiquitin-activating enzyme]-L-cysteine + N(6)-monoubiquitinyl-[acceptor protein]-L-lysine.</text>
        <dbReference type="EC" id="2.3.2.24"/>
    </reaction>
</comment>
<dbReference type="SMART" id="SM00212">
    <property type="entry name" value="UBCc"/>
    <property type="match status" value="1"/>
</dbReference>
<keyword evidence="8 20" id="KW-0067">ATP-binding</keyword>
<dbReference type="EC" id="2.3.2.24" evidence="12"/>
<feature type="compositionally biased region" description="Basic and acidic residues" evidence="21">
    <location>
        <begin position="69"/>
        <end position="78"/>
    </location>
</feature>